<proteinExistence type="predicted"/>
<accession>A0A0V8M059</accession>
<dbReference type="PATRIC" id="fig|61435.5.peg.1338"/>
<dbReference type="AlphaFoldDB" id="A0A0V8M059"/>
<dbReference type="eggNOG" id="COG4741">
    <property type="taxonomic scope" value="Bacteria"/>
</dbReference>
<keyword evidence="1" id="KW-0812">Transmembrane</keyword>
<dbReference type="Pfam" id="PF10107">
    <property type="entry name" value="Endonuc_Holl"/>
    <property type="match status" value="1"/>
</dbReference>
<keyword evidence="1" id="KW-0472">Membrane</keyword>
<comment type="caution">
    <text evidence="3">The sequence shown here is derived from an EMBL/GenBank/DDBJ whole genome shotgun (WGS) entry which is preliminary data.</text>
</comment>
<protein>
    <submittedName>
        <fullName evidence="3">Holliday junction resolvase</fullName>
    </submittedName>
</protein>
<evidence type="ECO:0000313" key="4">
    <source>
        <dbReference type="Proteomes" id="UP000053577"/>
    </source>
</evidence>
<feature type="transmembrane region" description="Helical" evidence="1">
    <location>
        <begin position="6"/>
        <end position="26"/>
    </location>
</feature>
<dbReference type="RefSeq" id="WP_058292603.1">
    <property type="nucleotide sequence ID" value="NZ_JGYD01000025.1"/>
</dbReference>
<evidence type="ECO:0000259" key="2">
    <source>
        <dbReference type="Pfam" id="PF10107"/>
    </source>
</evidence>
<organism evidence="3 4">
    <name type="scientific">Dehalococcoides mccartyi</name>
    <dbReference type="NCBI Taxonomy" id="61435"/>
    <lineage>
        <taxon>Bacteria</taxon>
        <taxon>Bacillati</taxon>
        <taxon>Chloroflexota</taxon>
        <taxon>Dehalococcoidia</taxon>
        <taxon>Dehalococcoidales</taxon>
        <taxon>Dehalococcoidaceae</taxon>
        <taxon>Dehalococcoides</taxon>
    </lineage>
</organism>
<evidence type="ECO:0000313" key="3">
    <source>
        <dbReference type="EMBL" id="KSV17132.1"/>
    </source>
</evidence>
<evidence type="ECO:0000256" key="1">
    <source>
        <dbReference type="SAM" id="Phobius"/>
    </source>
</evidence>
<gene>
    <name evidence="3" type="ORF">DA01_06800</name>
</gene>
<dbReference type="OrthoDB" id="37460at2"/>
<sequence length="175" mass="20191">MDTPLIIALIVVITAILSIFAVYYYMRWSFEKRFKRWQDAAVILWQKDMERVQKQSVAQSRATLGGRFAEQLTPYLPEFKYDPTEARFLGSPIDLIVFPGLAQGNPREIVIVEVKTGKHCQLTDSEKKIRQLIEDGMVRWELIQPGVLLEKPLQEILEQNTPEEDCPQEPLADTD</sequence>
<feature type="domain" description="Holliday junction resolvase-related" evidence="2">
    <location>
        <begin position="31"/>
        <end position="144"/>
    </location>
</feature>
<name>A0A0V8M059_9CHLR</name>
<dbReference type="EMBL" id="JGYD01000025">
    <property type="protein sequence ID" value="KSV17132.1"/>
    <property type="molecule type" value="Genomic_DNA"/>
</dbReference>
<dbReference type="Proteomes" id="UP000053577">
    <property type="component" value="Unassembled WGS sequence"/>
</dbReference>
<dbReference type="InterPro" id="IPR019287">
    <property type="entry name" value="Hday_junct_resolvase-rel_dom"/>
</dbReference>
<keyword evidence="1" id="KW-1133">Transmembrane helix</keyword>
<reference evidence="3 4" key="1">
    <citation type="journal article" date="2015" name="Sci. Rep.">
        <title>A comparative genomics and reductive dehalogenase gene transcription study of two chloroethene-respiring bacteria, Dehalococcoides mccartyi strains MB and 11a.</title>
        <authorList>
            <person name="Low A."/>
            <person name="Shen Z."/>
            <person name="Cheng D."/>
            <person name="Rogers M.J."/>
            <person name="Lee P.K."/>
            <person name="He J."/>
        </authorList>
    </citation>
    <scope>NUCLEOTIDE SEQUENCE [LARGE SCALE GENOMIC DNA]</scope>
    <source>
        <strain evidence="3 4">MB</strain>
    </source>
</reference>